<dbReference type="Gene3D" id="1.10.10.10">
    <property type="entry name" value="Winged helix-like DNA-binding domain superfamily/Winged helix DNA-binding domain"/>
    <property type="match status" value="1"/>
</dbReference>
<dbReference type="SUPFAM" id="SSF46894">
    <property type="entry name" value="C-terminal effector domain of the bipartite response regulators"/>
    <property type="match status" value="1"/>
</dbReference>
<reference evidence="3" key="1">
    <citation type="submission" date="2020-02" db="EMBL/GenBank/DDBJ databases">
        <authorList>
            <person name="Meier V. D."/>
        </authorList>
    </citation>
    <scope>NUCLEOTIDE SEQUENCE</scope>
    <source>
        <strain evidence="3">AVDCRST_MAG68</strain>
    </source>
</reference>
<dbReference type="AlphaFoldDB" id="A0A6J4MWS9"/>
<dbReference type="InterPro" id="IPR011990">
    <property type="entry name" value="TPR-like_helical_dom_sf"/>
</dbReference>
<dbReference type="InterPro" id="IPR016032">
    <property type="entry name" value="Sig_transdc_resp-reg_C-effctor"/>
</dbReference>
<dbReference type="GO" id="GO:0003677">
    <property type="term" value="F:DNA binding"/>
    <property type="evidence" value="ECO:0007669"/>
    <property type="project" value="InterPro"/>
</dbReference>
<dbReference type="InterPro" id="IPR051677">
    <property type="entry name" value="AfsR-DnrI-RedD_regulator"/>
</dbReference>
<evidence type="ECO:0000313" key="3">
    <source>
        <dbReference type="EMBL" id="CAA9368583.1"/>
    </source>
</evidence>
<name>A0A6J4MWS9_9BACT</name>
<dbReference type="InterPro" id="IPR036388">
    <property type="entry name" value="WH-like_DNA-bd_sf"/>
</dbReference>
<feature type="compositionally biased region" description="Pro residues" evidence="1">
    <location>
        <begin position="283"/>
        <end position="296"/>
    </location>
</feature>
<protein>
    <recommendedName>
        <fullName evidence="2">Bacterial transcriptional activator domain-containing protein</fullName>
    </recommendedName>
</protein>
<organism evidence="3">
    <name type="scientific">uncultured Gemmatimonadota bacterium</name>
    <dbReference type="NCBI Taxonomy" id="203437"/>
    <lineage>
        <taxon>Bacteria</taxon>
        <taxon>Pseudomonadati</taxon>
        <taxon>Gemmatimonadota</taxon>
        <taxon>environmental samples</taxon>
    </lineage>
</organism>
<dbReference type="Gene3D" id="3.40.50.10070">
    <property type="entry name" value="TolB, N-terminal domain"/>
    <property type="match status" value="1"/>
</dbReference>
<evidence type="ECO:0000259" key="2">
    <source>
        <dbReference type="SMART" id="SM01043"/>
    </source>
</evidence>
<dbReference type="GO" id="GO:0006355">
    <property type="term" value="P:regulation of DNA-templated transcription"/>
    <property type="evidence" value="ECO:0007669"/>
    <property type="project" value="InterPro"/>
</dbReference>
<proteinExistence type="predicted"/>
<dbReference type="InterPro" id="IPR005158">
    <property type="entry name" value="BTAD"/>
</dbReference>
<feature type="region of interest" description="Disordered" evidence="1">
    <location>
        <begin position="252"/>
        <end position="296"/>
    </location>
</feature>
<accession>A0A6J4MWS9</accession>
<dbReference type="Pfam" id="PF03704">
    <property type="entry name" value="BTAD"/>
    <property type="match status" value="1"/>
</dbReference>
<dbReference type="SUPFAM" id="SSF48452">
    <property type="entry name" value="TPR-like"/>
    <property type="match status" value="2"/>
</dbReference>
<evidence type="ECO:0000256" key="1">
    <source>
        <dbReference type="SAM" id="MobiDB-lite"/>
    </source>
</evidence>
<dbReference type="EMBL" id="CADCTW010000232">
    <property type="protein sequence ID" value="CAA9368583.1"/>
    <property type="molecule type" value="Genomic_DNA"/>
</dbReference>
<feature type="domain" description="Bacterial transcriptional activator" evidence="2">
    <location>
        <begin position="97"/>
        <end position="234"/>
    </location>
</feature>
<gene>
    <name evidence="3" type="ORF">AVDCRST_MAG68-5255</name>
</gene>
<dbReference type="PANTHER" id="PTHR35807">
    <property type="entry name" value="TRANSCRIPTIONAL REGULATOR REDD-RELATED"/>
    <property type="match status" value="1"/>
</dbReference>
<sequence>MFSLNVLGGASLEGDAGPVTGRAAHKRRVALLAILAAARGRPVARERIVGLLWSEHPTDAARRLLSESLYVVRKELEEEVFISTGDEVALNGAVVRSDLGEFQDALDGGFVEAALRLYRGPLLDGFYVADAPEFERWAEEERDRLARAFARGVESVADEAEGAGRLLDAVEWWRRLAGHDRFSSRIAARLVQALDAAGERAAALRYAVTHAALLREELGVEPGPELARIVERLRAEPAHVMPTFPLPAVAAPPEHGGTGTTAPAAPSESVIEASPPGREVPSLPAPAGPARAPSPRPAAVRWNRAAYRAGTVGMILGLLIAAATGGGNVAGGPPDVPGLDPRRIAVLPFEADGGDAQMEALAAGLTGALIDRLSDVQSLRVISRSGVLPYGDRAVHLDSVVRDLEVGTLVTGRLQRSGGSYRVAVQLVDGNSGEQLGSERVQREEAELFALEDAVADQVERFLRRRLGDHVRLREQRAATRSSTAYTLVFRAQRLRSEAGAVSLRNDSLDIEAADALLATADSLLARAEEEDARWAQPRIERAQVWLGRSVLTSGHARGEALRRSIGHAERALALPGDSTAALEARGTAYWRLATAFSGPRDTLLTRSERDLRAATARDPARASAWSTLSQMLRFKGALAESRQAAQRALEEDAYLVDADNTLDRLFRVSVMLADYREAARWCDRGREAFPRDWRFVECRLTLMREDPNARPDPELAWSLVARLEEIDPADKARRGGNPFSPIFRRMVAASISARAGDTARARAENARARQETAANRELSLDLDYEEAYLRLTLGEREEAIRLLRRYLAARPNQREFLLRDPLFVGIIEEI</sequence>
<dbReference type="SUPFAM" id="SSF52964">
    <property type="entry name" value="TolB, N-terminal domain"/>
    <property type="match status" value="1"/>
</dbReference>
<dbReference type="Gene3D" id="1.25.40.10">
    <property type="entry name" value="Tetratricopeptide repeat domain"/>
    <property type="match status" value="2"/>
</dbReference>
<dbReference type="SMART" id="SM01043">
    <property type="entry name" value="BTAD"/>
    <property type="match status" value="1"/>
</dbReference>